<sequence length="69" mass="7977">YSRSRKELTRRVRKPSPRLSPRACVVTFPSSLCSATSIIYEDASRTIRIERELTEQYECEPAGFWQGLP</sequence>
<protein>
    <submittedName>
        <fullName evidence="1">Uncharacterized protein</fullName>
    </submittedName>
</protein>
<feature type="non-terminal residue" evidence="1">
    <location>
        <position position="69"/>
    </location>
</feature>
<comment type="caution">
    <text evidence="1">The sequence shown here is derived from an EMBL/GenBank/DDBJ whole genome shotgun (WGS) entry which is preliminary data.</text>
</comment>
<reference evidence="1" key="1">
    <citation type="submission" date="2023-10" db="EMBL/GenBank/DDBJ databases">
        <title>Genome assembly of Pristionchus species.</title>
        <authorList>
            <person name="Yoshida K."/>
            <person name="Sommer R.J."/>
        </authorList>
    </citation>
    <scope>NUCLEOTIDE SEQUENCE</scope>
    <source>
        <strain evidence="1">RS0144</strain>
    </source>
</reference>
<feature type="non-terminal residue" evidence="1">
    <location>
        <position position="1"/>
    </location>
</feature>
<evidence type="ECO:0000313" key="1">
    <source>
        <dbReference type="EMBL" id="GMT02299.1"/>
    </source>
</evidence>
<dbReference type="AlphaFoldDB" id="A0AAV5U624"/>
<keyword evidence="2" id="KW-1185">Reference proteome</keyword>
<dbReference type="Proteomes" id="UP001432027">
    <property type="component" value="Unassembled WGS sequence"/>
</dbReference>
<evidence type="ECO:0000313" key="2">
    <source>
        <dbReference type="Proteomes" id="UP001432027"/>
    </source>
</evidence>
<proteinExistence type="predicted"/>
<name>A0AAV5U624_9BILA</name>
<gene>
    <name evidence="1" type="ORF">PENTCL1PPCAC_24473</name>
</gene>
<accession>A0AAV5U624</accession>
<dbReference type="EMBL" id="BTSX01000005">
    <property type="protein sequence ID" value="GMT02299.1"/>
    <property type="molecule type" value="Genomic_DNA"/>
</dbReference>
<organism evidence="1 2">
    <name type="scientific">Pristionchus entomophagus</name>
    <dbReference type="NCBI Taxonomy" id="358040"/>
    <lineage>
        <taxon>Eukaryota</taxon>
        <taxon>Metazoa</taxon>
        <taxon>Ecdysozoa</taxon>
        <taxon>Nematoda</taxon>
        <taxon>Chromadorea</taxon>
        <taxon>Rhabditida</taxon>
        <taxon>Rhabditina</taxon>
        <taxon>Diplogasteromorpha</taxon>
        <taxon>Diplogasteroidea</taxon>
        <taxon>Neodiplogasteridae</taxon>
        <taxon>Pristionchus</taxon>
    </lineage>
</organism>